<dbReference type="Gene3D" id="3.30.70.1900">
    <property type="match status" value="1"/>
</dbReference>
<dbReference type="AlphaFoldDB" id="A0A6I2GSA7"/>
<evidence type="ECO:0000259" key="1">
    <source>
        <dbReference type="Pfam" id="PF10040"/>
    </source>
</evidence>
<dbReference type="RefSeq" id="WP_153864031.1">
    <property type="nucleotide sequence ID" value="NZ_WJQS01000012.1"/>
</dbReference>
<evidence type="ECO:0000313" key="3">
    <source>
        <dbReference type="Proteomes" id="UP000430975"/>
    </source>
</evidence>
<comment type="caution">
    <text evidence="2">The sequence shown here is derived from an EMBL/GenBank/DDBJ whole genome shotgun (WGS) entry which is preliminary data.</text>
</comment>
<protein>
    <submittedName>
        <fullName evidence="2">CRISPR system precrRNA processing endoribonuclease RAMP protein Cas6</fullName>
    </submittedName>
</protein>
<dbReference type="CDD" id="cd21141">
    <property type="entry name" value="Cas6_III-like"/>
    <property type="match status" value="1"/>
</dbReference>
<gene>
    <name evidence="2" type="ORF">GIY09_10920</name>
</gene>
<sequence length="235" mass="27196">MSNGKHGLNHASGFLFHGFLNHLLPVEVSQKLHLNNYPLFHQKIHYHIQSIDWEVVFFDDEVAELILKQLKLMDHIVLTNHNLKLQIIELRRNLTIPLEEWLIQMQKLNLTQRHAFLEFVSPTSHKVQGHYLRDFDLEVVCKHIVRKLNLLQTSVYLNDSTVELLMENIKVISNTTQTTSIQLKGQTIPAYIGSVHLKWIGNENSLVVYNLLWFFAELSGVGIKTAMGFGNVKVR</sequence>
<name>A0A6I2GSA7_9LACT</name>
<dbReference type="EMBL" id="WJQS01000012">
    <property type="protein sequence ID" value="MRI86355.1"/>
    <property type="molecule type" value="Genomic_DNA"/>
</dbReference>
<dbReference type="Pfam" id="PF10040">
    <property type="entry name" value="CRISPR_Cas6"/>
    <property type="match status" value="1"/>
</dbReference>
<organism evidence="2 3">
    <name type="scientific">Fundicoccus ignavus</name>
    <dbReference type="NCBI Taxonomy" id="2664442"/>
    <lineage>
        <taxon>Bacteria</taxon>
        <taxon>Bacillati</taxon>
        <taxon>Bacillota</taxon>
        <taxon>Bacilli</taxon>
        <taxon>Lactobacillales</taxon>
        <taxon>Aerococcaceae</taxon>
        <taxon>Fundicoccus</taxon>
    </lineage>
</organism>
<proteinExistence type="predicted"/>
<dbReference type="Proteomes" id="UP000430975">
    <property type="component" value="Unassembled WGS sequence"/>
</dbReference>
<accession>A0A6I2GSA7</accession>
<feature type="domain" description="CRISPR-associated protein Cas6 C-terminal" evidence="1">
    <location>
        <begin position="117"/>
        <end position="232"/>
    </location>
</feature>
<reference evidence="2 3" key="1">
    <citation type="submission" date="2019-11" db="EMBL/GenBank/DDBJ databases">
        <title>Characterisation of Fundicoccus ignavus gen. nov. sp. nov., a novel genus of the family Aerococcaceae isolated from bulk tank milk.</title>
        <authorList>
            <person name="Siebert A."/>
            <person name="Huptas C."/>
            <person name="Wenning M."/>
            <person name="Scherer S."/>
            <person name="Doll E.V."/>
        </authorList>
    </citation>
    <scope>NUCLEOTIDE SEQUENCE [LARGE SCALE GENOMIC DNA]</scope>
    <source>
        <strain evidence="2 3">WS4759</strain>
    </source>
</reference>
<evidence type="ECO:0000313" key="2">
    <source>
        <dbReference type="EMBL" id="MRI86355.1"/>
    </source>
</evidence>
<dbReference type="InterPro" id="IPR019267">
    <property type="entry name" value="CRISPR-assoc_Cas6_C"/>
</dbReference>
<keyword evidence="3" id="KW-1185">Reference proteome</keyword>